<evidence type="ECO:0000313" key="5">
    <source>
        <dbReference type="Proteomes" id="UP000680304"/>
    </source>
</evidence>
<dbReference type="InterPro" id="IPR043128">
    <property type="entry name" value="Rev_trsase/Diguanyl_cyclase"/>
</dbReference>
<dbReference type="Proteomes" id="UP000680304">
    <property type="component" value="Unassembled WGS sequence"/>
</dbReference>
<dbReference type="Gene3D" id="3.30.70.270">
    <property type="match status" value="1"/>
</dbReference>
<dbReference type="RefSeq" id="WP_213531668.1">
    <property type="nucleotide sequence ID" value="NZ_BOVJ01000239.1"/>
</dbReference>
<dbReference type="PROSITE" id="PS50887">
    <property type="entry name" value="GGDEF"/>
    <property type="match status" value="1"/>
</dbReference>
<gene>
    <name evidence="4" type="ORF">PACILC2_55670</name>
</gene>
<evidence type="ECO:0000256" key="1">
    <source>
        <dbReference type="ARBA" id="ARBA00022741"/>
    </source>
</evidence>
<feature type="domain" description="GGDEF" evidence="3">
    <location>
        <begin position="139"/>
        <end position="281"/>
    </location>
</feature>
<dbReference type="Pfam" id="PF22335">
    <property type="entry name" value="Cas10-Cmr2_palm2"/>
    <property type="match status" value="1"/>
</dbReference>
<sequence>MYKRFGVKKGETLDAISMVKRMSRYTTNDPLDFISVCDIAFRQYQHRLSGLSDTPFNRHVRDYYEELKRVFPEISSKRTGEYESPYEYDSRFFYAGRIEEGIAELAQGRRTEREQEQLVRQMSAMLEQLYQKTGVQPTPYFALLVADGDRMGECLKMMDSPEEHRQFSKHLSRFAEKVEEIVQGSPEVPLNRREGQLVYSGGDDVMAFVPVYRCLEVSERIRQAFAETMEDAVSGNGPKPTISIGIAIVHMMEPLGESLRRARQAEMAAKGLRDALAIHFQKRSGSEELKVVLPFRLEPVQAIRQLMEMYAAGEYSTSFAYSLRQLHADYDRRKSQWDLSQEEMGELLHMEVQRLIKKKMQRKAIGQNQADHAPDLSRLSAFFDELKHWKPSNAETVLERLHRIAEQFVLAATLGKAGGSNEQTHSVHPAS</sequence>
<proteinExistence type="predicted"/>
<organism evidence="4 5">
    <name type="scientific">Paenibacillus cisolokensis</name>
    <dbReference type="NCBI Taxonomy" id="1658519"/>
    <lineage>
        <taxon>Bacteria</taxon>
        <taxon>Bacillati</taxon>
        <taxon>Bacillota</taxon>
        <taxon>Bacilli</taxon>
        <taxon>Bacillales</taxon>
        <taxon>Paenibacillaceae</taxon>
        <taxon>Paenibacillus</taxon>
    </lineage>
</organism>
<dbReference type="EMBL" id="BOVJ01000239">
    <property type="protein sequence ID" value="GIQ66999.1"/>
    <property type="molecule type" value="Genomic_DNA"/>
</dbReference>
<reference evidence="4 5" key="1">
    <citation type="submission" date="2021-04" db="EMBL/GenBank/DDBJ databases">
        <title>Draft genome sequence of Paenibacillus cisolokensis, LC2-13A.</title>
        <authorList>
            <person name="Uke A."/>
            <person name="Chhe C."/>
            <person name="Baramee S."/>
            <person name="Kosugi A."/>
        </authorList>
    </citation>
    <scope>NUCLEOTIDE SEQUENCE [LARGE SCALE GENOMIC DNA]</scope>
    <source>
        <strain evidence="4 5">LC2-13A</strain>
    </source>
</reference>
<keyword evidence="2" id="KW-0051">Antiviral defense</keyword>
<comment type="caution">
    <text evidence="4">The sequence shown here is derived from an EMBL/GenBank/DDBJ whole genome shotgun (WGS) entry which is preliminary data.</text>
</comment>
<name>A0ABQ4NFK6_9BACL</name>
<keyword evidence="1" id="KW-0547">Nucleotide-binding</keyword>
<dbReference type="NCBIfam" id="TIGR02577">
    <property type="entry name" value="cas_TM1794_Cmr2"/>
    <property type="match status" value="1"/>
</dbReference>
<accession>A0ABQ4NFK6</accession>
<keyword evidence="5" id="KW-1185">Reference proteome</keyword>
<evidence type="ECO:0000313" key="4">
    <source>
        <dbReference type="EMBL" id="GIQ66999.1"/>
    </source>
</evidence>
<dbReference type="InterPro" id="IPR000160">
    <property type="entry name" value="GGDEF_dom"/>
</dbReference>
<evidence type="ECO:0000256" key="2">
    <source>
        <dbReference type="ARBA" id="ARBA00023118"/>
    </source>
</evidence>
<protein>
    <recommendedName>
        <fullName evidence="3">GGDEF domain-containing protein</fullName>
    </recommendedName>
</protein>
<dbReference type="InterPro" id="IPR054767">
    <property type="entry name" value="Cas10-Cmr2_palm2"/>
</dbReference>
<dbReference type="InterPro" id="IPR013407">
    <property type="entry name" value="CRISPR-assoc_prot_Cmr2"/>
</dbReference>
<evidence type="ECO:0000259" key="3">
    <source>
        <dbReference type="PROSITE" id="PS50887"/>
    </source>
</evidence>